<protein>
    <submittedName>
        <fullName evidence="5">Hydroxypyruvate isomerase</fullName>
        <ecNumber evidence="5">5.3.1.22</ecNumber>
    </submittedName>
</protein>
<reference evidence="5 6" key="1">
    <citation type="submission" date="2020-08" db="EMBL/GenBank/DDBJ databases">
        <title>Genomic Encyclopedia of Type Strains, Phase IV (KMG-V): Genome sequencing to study the core and pangenomes of soil and plant-associated prokaryotes.</title>
        <authorList>
            <person name="Whitman W."/>
        </authorList>
    </citation>
    <scope>NUCLEOTIDE SEQUENCE [LARGE SCALE GENOMIC DNA]</scope>
    <source>
        <strain evidence="5 6">X5P3</strain>
    </source>
</reference>
<dbReference type="PANTHER" id="PTHR43489">
    <property type="entry name" value="ISOMERASE"/>
    <property type="match status" value="1"/>
</dbReference>
<dbReference type="RefSeq" id="WP_184252387.1">
    <property type="nucleotide sequence ID" value="NZ_JACHIO010000001.1"/>
</dbReference>
<keyword evidence="1 2" id="KW-0413">Isomerase</keyword>
<dbReference type="EMBL" id="JACHIO010000001">
    <property type="protein sequence ID" value="MBB5061849.1"/>
    <property type="molecule type" value="Genomic_DNA"/>
</dbReference>
<name>A0A7W8E7X0_9BACT</name>
<evidence type="ECO:0000259" key="4">
    <source>
        <dbReference type="Pfam" id="PF01261"/>
    </source>
</evidence>
<dbReference type="SUPFAM" id="SSF51658">
    <property type="entry name" value="Xylose isomerase-like"/>
    <property type="match status" value="1"/>
</dbReference>
<evidence type="ECO:0000256" key="3">
    <source>
        <dbReference type="PIRSR" id="PIRSR006241-50"/>
    </source>
</evidence>
<dbReference type="EC" id="5.3.1.22" evidence="5"/>
<dbReference type="Proteomes" id="UP000584867">
    <property type="component" value="Unassembled WGS sequence"/>
</dbReference>
<dbReference type="Pfam" id="PF01261">
    <property type="entry name" value="AP_endonuc_2"/>
    <property type="match status" value="1"/>
</dbReference>
<proteinExistence type="inferred from homology"/>
<evidence type="ECO:0000313" key="6">
    <source>
        <dbReference type="Proteomes" id="UP000584867"/>
    </source>
</evidence>
<sequence>MNRREFGKMSAGAALASAWPVAAQSIGAAKKVRFSFMLWALEKQAPFDQCLEWVAEAGYQGVELVGEFQSWSPTERAATMARMRRLGMVFDAMSGVKAGFAEPEQTEAFRTQFTEQMRAAKELECPKIILLSGKRVEGLRAGMQRQTSIDNLKWAAERAAKEQIDIVIEPIDLLENPTIYLASVTDGFEIVRAIDSPNVKVLYDFYHEQRSFGNLIEKLEKNIEWVGLVHVADVPGRHEPGTGEIDYESIYRKLAELNYSHWIAMEYYPTEEPVTSLKKSRMGAQRTLKQS</sequence>
<dbReference type="AlphaFoldDB" id="A0A7W8E7X0"/>
<gene>
    <name evidence="5" type="ORF">HDF15_000174</name>
</gene>
<feature type="active site" description="Proton donor/acceptor" evidence="3">
    <location>
        <position position="266"/>
    </location>
</feature>
<dbReference type="PIRSF" id="PIRSF006241">
    <property type="entry name" value="HyI"/>
    <property type="match status" value="1"/>
</dbReference>
<keyword evidence="5" id="KW-0670">Pyruvate</keyword>
<dbReference type="Gene3D" id="3.20.20.150">
    <property type="entry name" value="Divalent-metal-dependent TIM barrel enzymes"/>
    <property type="match status" value="1"/>
</dbReference>
<dbReference type="InterPro" id="IPR013022">
    <property type="entry name" value="Xyl_isomerase-like_TIM-brl"/>
</dbReference>
<feature type="active site" description="Proton donor/acceptor" evidence="3">
    <location>
        <position position="169"/>
    </location>
</feature>
<comment type="similarity">
    <text evidence="2">Belongs to the hyi family.</text>
</comment>
<dbReference type="InterPro" id="IPR026040">
    <property type="entry name" value="HyI-like"/>
</dbReference>
<accession>A0A7W8E7X0</accession>
<evidence type="ECO:0000256" key="1">
    <source>
        <dbReference type="ARBA" id="ARBA00023235"/>
    </source>
</evidence>
<evidence type="ECO:0000256" key="2">
    <source>
        <dbReference type="PIRNR" id="PIRNR006241"/>
    </source>
</evidence>
<feature type="domain" description="Xylose isomerase-like TIM barrel" evidence="4">
    <location>
        <begin position="51"/>
        <end position="272"/>
    </location>
</feature>
<dbReference type="GO" id="GO:0008903">
    <property type="term" value="F:hydroxypyruvate isomerase activity"/>
    <property type="evidence" value="ECO:0007669"/>
    <property type="project" value="UniProtKB-EC"/>
</dbReference>
<comment type="caution">
    <text evidence="5">The sequence shown here is derived from an EMBL/GenBank/DDBJ whole genome shotgun (WGS) entry which is preliminary data.</text>
</comment>
<dbReference type="InterPro" id="IPR050417">
    <property type="entry name" value="Sugar_Epim/Isomerase"/>
</dbReference>
<evidence type="ECO:0000313" key="5">
    <source>
        <dbReference type="EMBL" id="MBB5061849.1"/>
    </source>
</evidence>
<dbReference type="InterPro" id="IPR036237">
    <property type="entry name" value="Xyl_isomerase-like_sf"/>
</dbReference>
<organism evidence="5 6">
    <name type="scientific">Granulicella mallensis</name>
    <dbReference type="NCBI Taxonomy" id="940614"/>
    <lineage>
        <taxon>Bacteria</taxon>
        <taxon>Pseudomonadati</taxon>
        <taxon>Acidobacteriota</taxon>
        <taxon>Terriglobia</taxon>
        <taxon>Terriglobales</taxon>
        <taxon>Acidobacteriaceae</taxon>
        <taxon>Granulicella</taxon>
    </lineage>
</organism>